<dbReference type="InterPro" id="IPR036213">
    <property type="entry name" value="Calpain_III_sf"/>
</dbReference>
<keyword evidence="2" id="KW-0645">Protease</keyword>
<dbReference type="InterPro" id="IPR001300">
    <property type="entry name" value="Peptidase_C2_calpain_cat"/>
</dbReference>
<dbReference type="GO" id="GO:0006508">
    <property type="term" value="P:proteolysis"/>
    <property type="evidence" value="ECO:0007669"/>
    <property type="project" value="UniProtKB-KW"/>
</dbReference>
<evidence type="ECO:0000313" key="8">
    <source>
        <dbReference type="EMBL" id="KAF5317385.1"/>
    </source>
</evidence>
<dbReference type="SMART" id="SM00230">
    <property type="entry name" value="CysPc"/>
    <property type="match status" value="1"/>
</dbReference>
<keyword evidence="3" id="KW-0378">Hydrolase</keyword>
<feature type="region of interest" description="Disordered" evidence="6">
    <location>
        <begin position="75"/>
        <end position="100"/>
    </location>
</feature>
<name>A0A8H5B6C8_9AGAR</name>
<dbReference type="Gene3D" id="2.60.120.380">
    <property type="match status" value="2"/>
</dbReference>
<proteinExistence type="inferred from homology"/>
<dbReference type="GO" id="GO:0004198">
    <property type="term" value="F:calcium-dependent cysteine-type endopeptidase activity"/>
    <property type="evidence" value="ECO:0007669"/>
    <property type="project" value="InterPro"/>
</dbReference>
<dbReference type="InterPro" id="IPR038765">
    <property type="entry name" value="Papain-like_cys_pep_sf"/>
</dbReference>
<evidence type="ECO:0000256" key="5">
    <source>
        <dbReference type="PROSITE-ProRule" id="PRU00239"/>
    </source>
</evidence>
<accession>A0A8H5B6C8</accession>
<dbReference type="InterPro" id="IPR036181">
    <property type="entry name" value="MIT_dom_sf"/>
</dbReference>
<evidence type="ECO:0000313" key="9">
    <source>
        <dbReference type="Proteomes" id="UP000541558"/>
    </source>
</evidence>
<keyword evidence="4" id="KW-0788">Thiol protease</keyword>
<comment type="caution">
    <text evidence="5">Lacks conserved residue(s) required for the propagation of feature annotation.</text>
</comment>
<dbReference type="Gene3D" id="1.20.58.80">
    <property type="entry name" value="Phosphotransferase system, lactose/cellobiose-type IIA subunit"/>
    <property type="match status" value="1"/>
</dbReference>
<dbReference type="PANTHER" id="PTHR46143:SF1">
    <property type="entry name" value="CALPAIN-7"/>
    <property type="match status" value="1"/>
</dbReference>
<comment type="caution">
    <text evidence="8">The sequence shown here is derived from an EMBL/GenBank/DDBJ whole genome shotgun (WGS) entry which is preliminary data.</text>
</comment>
<dbReference type="SUPFAM" id="SSF49758">
    <property type="entry name" value="Calpain large subunit, middle domain (domain III)"/>
    <property type="match status" value="2"/>
</dbReference>
<dbReference type="PROSITE" id="PS50203">
    <property type="entry name" value="CALPAIN_CAT"/>
    <property type="match status" value="1"/>
</dbReference>
<dbReference type="SUPFAM" id="SSF54001">
    <property type="entry name" value="Cysteine proteinases"/>
    <property type="match status" value="1"/>
</dbReference>
<dbReference type="PANTHER" id="PTHR46143">
    <property type="entry name" value="CALPAIN-7"/>
    <property type="match status" value="1"/>
</dbReference>
<evidence type="ECO:0000256" key="1">
    <source>
        <dbReference type="ARBA" id="ARBA00010193"/>
    </source>
</evidence>
<evidence type="ECO:0000256" key="2">
    <source>
        <dbReference type="ARBA" id="ARBA00022670"/>
    </source>
</evidence>
<dbReference type="OrthoDB" id="167576at2759"/>
<evidence type="ECO:0000256" key="4">
    <source>
        <dbReference type="ARBA" id="ARBA00022807"/>
    </source>
</evidence>
<dbReference type="Proteomes" id="UP000541558">
    <property type="component" value="Unassembled WGS sequence"/>
</dbReference>
<dbReference type="EMBL" id="JAACJK010000219">
    <property type="protein sequence ID" value="KAF5317385.1"/>
    <property type="molecule type" value="Genomic_DNA"/>
</dbReference>
<keyword evidence="9" id="KW-1185">Reference proteome</keyword>
<evidence type="ECO:0000259" key="7">
    <source>
        <dbReference type="PROSITE" id="PS50203"/>
    </source>
</evidence>
<sequence>MQRTEGENTPQTADTIYSKATKAELSRQFNQAFQHYIKAAELYLHLSRSEGSAEKDKVKWKASAQKALDRAERIKSFAEKSTARPKGSPVEDLPAGRDDSEQVRLAPVAINPFASHEIYRVLKKGGDINGLYFPLWDESSADSDSAESLFADPDGEPSLSPEQKAVTAIWRRPNLPPPNDSEIPVRILPQDILQHVVTDCSVCASISVCLEHSRRFGTHIAEIPLHHYCAGTTPQAASKLFWTQNRGRLDFKFLFNGAWRRLPCFAIPGSLDVTFLSHRRPTPIRPSEGHSDVHVDAISNPFLGNALAEFIGESIHEANGRIRLPRITSSEQHTCFPTTHVDEYVSAIAGWIPEHIEIRRSDFERERTWERLSTGFASGQCMVTLGTGPNPVSMDDKIKLLPSHSYAVTDVFDGDDGRMITFLDSWVCPDAANEEARSKMPTIPWGDALNMFDGIYLSWDPEIWKNNLTFQGMWKRSDPEDVSKQLYLSFTRDDSSTCDHEEVWVLLTRHTADTRKTEAFIALKVQVEDELHDRAPAARQATCTTETYTNSTHILVRTRLPSNERSGLVSILASYDDGSATSSPNCTFPVGFTLSAYAPASTSIKWLEASTPPPYTSKVHGTITHKTAGGNCTYGSFLVNPQYRLRILSPKGSKGSGKARTNLALVASKDMPVNVVAVWSGGKRVYELSEQDVIASSGAYTYGSARVTKDMVPGDSTIVVSAFDQQYLGPFTLKVECAFPFDLVPIPQEGAGMYGITVQGAWDKSCAGGSPGFSTYDRNPKYELNVPVLTKCIIRLQLVHPSATATRLNLTIYPSAPGSTKQAKHIATSGAYDDSLAGVVVPQTTLSPGKYLVVPSTYKPGVEAEFRMLCYFSTAGVGVRIL</sequence>
<reference evidence="8 9" key="1">
    <citation type="journal article" date="2020" name="ISME J.">
        <title>Uncovering the hidden diversity of litter-decomposition mechanisms in mushroom-forming fungi.</title>
        <authorList>
            <person name="Floudas D."/>
            <person name="Bentzer J."/>
            <person name="Ahren D."/>
            <person name="Johansson T."/>
            <person name="Persson P."/>
            <person name="Tunlid A."/>
        </authorList>
    </citation>
    <scope>NUCLEOTIDE SEQUENCE [LARGE SCALE GENOMIC DNA]</scope>
    <source>
        <strain evidence="8 9">CBS 175.51</strain>
    </source>
</reference>
<comment type="similarity">
    <text evidence="1">Belongs to the peptidase C2 family. PalB/RIM13 subfamily.</text>
</comment>
<dbReference type="InterPro" id="IPR022683">
    <property type="entry name" value="Calpain_III"/>
</dbReference>
<dbReference type="InterPro" id="IPR022682">
    <property type="entry name" value="Calpain_domain_III"/>
</dbReference>
<dbReference type="AlphaFoldDB" id="A0A8H5B6C8"/>
<evidence type="ECO:0000256" key="6">
    <source>
        <dbReference type="SAM" id="MobiDB-lite"/>
    </source>
</evidence>
<organism evidence="8 9">
    <name type="scientific">Ephemerocybe angulata</name>
    <dbReference type="NCBI Taxonomy" id="980116"/>
    <lineage>
        <taxon>Eukaryota</taxon>
        <taxon>Fungi</taxon>
        <taxon>Dikarya</taxon>
        <taxon>Basidiomycota</taxon>
        <taxon>Agaricomycotina</taxon>
        <taxon>Agaricomycetes</taxon>
        <taxon>Agaricomycetidae</taxon>
        <taxon>Agaricales</taxon>
        <taxon>Agaricineae</taxon>
        <taxon>Psathyrellaceae</taxon>
        <taxon>Ephemerocybe</taxon>
    </lineage>
</organism>
<dbReference type="SUPFAM" id="SSF116846">
    <property type="entry name" value="MIT domain"/>
    <property type="match status" value="1"/>
</dbReference>
<dbReference type="InterPro" id="IPR051297">
    <property type="entry name" value="PalB/RIM13"/>
</dbReference>
<gene>
    <name evidence="8" type="ORF">D9611_003702</name>
</gene>
<protein>
    <recommendedName>
        <fullName evidence="7">Calpain catalytic domain-containing protein</fullName>
    </recommendedName>
</protein>
<dbReference type="SMART" id="SM00720">
    <property type="entry name" value="calpain_III"/>
    <property type="match status" value="2"/>
</dbReference>
<evidence type="ECO:0000256" key="3">
    <source>
        <dbReference type="ARBA" id="ARBA00022801"/>
    </source>
</evidence>
<feature type="domain" description="Calpain catalytic" evidence="7">
    <location>
        <begin position="147"/>
        <end position="464"/>
    </location>
</feature>
<dbReference type="Pfam" id="PF01067">
    <property type="entry name" value="Calpain_III"/>
    <property type="match status" value="1"/>
</dbReference>